<organism evidence="1 2">
    <name type="scientific">Pseudomonas putida</name>
    <name type="common">Arthrobacter siderocapsulatus</name>
    <dbReference type="NCBI Taxonomy" id="303"/>
    <lineage>
        <taxon>Bacteria</taxon>
        <taxon>Pseudomonadati</taxon>
        <taxon>Pseudomonadota</taxon>
        <taxon>Gammaproteobacteria</taxon>
        <taxon>Pseudomonadales</taxon>
        <taxon>Pseudomonadaceae</taxon>
        <taxon>Pseudomonas</taxon>
    </lineage>
</organism>
<protein>
    <submittedName>
        <fullName evidence="1">Uncharacterized protein</fullName>
    </submittedName>
</protein>
<gene>
    <name evidence="1" type="ORF">B7H17_14090</name>
</gene>
<evidence type="ECO:0000313" key="2">
    <source>
        <dbReference type="Proteomes" id="UP000193675"/>
    </source>
</evidence>
<dbReference type="Proteomes" id="UP000193675">
    <property type="component" value="Unassembled WGS sequence"/>
</dbReference>
<proteinExistence type="predicted"/>
<sequence>MVAVRIALCSNCRSSIGEHEVELPVLRIPCQVASRHVQFFSRILDLSVLPSQHSSAIVKLVLDVQRGAANESDLLVVRVVFQEAVAYTKDVSCLGNGEQLCELVATGQKCILTFNQGFAPFEFHAWGDFKITWLNWRFRRLYLAQLIMNQIMIPELFDFTLLSGGAVVAISVGNIALI</sequence>
<dbReference type="AlphaFoldDB" id="A0A1X0ZGP5"/>
<accession>A0A1X0ZGP5</accession>
<dbReference type="EMBL" id="NBWC01000017">
    <property type="protein sequence ID" value="ORL63677.1"/>
    <property type="molecule type" value="Genomic_DNA"/>
</dbReference>
<reference evidence="1 2" key="1">
    <citation type="submission" date="2017-04" db="EMBL/GenBank/DDBJ databases">
        <title>Presence of VIM-2 positive Pseudomonas species in chickens and their surrounding environment.</title>
        <authorList>
            <person name="Zhang R."/>
        </authorList>
    </citation>
    <scope>NUCLEOTIDE SEQUENCE [LARGE SCALE GENOMIC DNA]</scope>
    <source>
        <strain evidence="1 2">DZ-C18</strain>
    </source>
</reference>
<name>A0A1X0ZGP5_PSEPU</name>
<evidence type="ECO:0000313" key="1">
    <source>
        <dbReference type="EMBL" id="ORL63677.1"/>
    </source>
</evidence>
<comment type="caution">
    <text evidence="1">The sequence shown here is derived from an EMBL/GenBank/DDBJ whole genome shotgun (WGS) entry which is preliminary data.</text>
</comment>